<evidence type="ECO:0000313" key="3">
    <source>
        <dbReference type="EMBL" id="EGG43859.1"/>
    </source>
</evidence>
<dbReference type="EMBL" id="AEYX01000045">
    <property type="protein sequence ID" value="EGG43859.1"/>
    <property type="molecule type" value="Genomic_DNA"/>
</dbReference>
<accession>F3NST6</accession>
<feature type="compositionally biased region" description="Basic and acidic residues" evidence="1">
    <location>
        <begin position="82"/>
        <end position="91"/>
    </location>
</feature>
<evidence type="ECO:0000313" key="4">
    <source>
        <dbReference type="Proteomes" id="UP000003022"/>
    </source>
</evidence>
<comment type="caution">
    <text evidence="3">The sequence shown here is derived from an EMBL/GenBank/DDBJ whole genome shotgun (WGS) entry which is preliminary data.</text>
</comment>
<dbReference type="InterPro" id="IPR016181">
    <property type="entry name" value="Acyl_CoA_acyltransferase"/>
</dbReference>
<organism evidence="3 4">
    <name type="scientific">Streptomyces griseoaurantiacus M045</name>
    <dbReference type="NCBI Taxonomy" id="996637"/>
    <lineage>
        <taxon>Bacteria</taxon>
        <taxon>Bacillati</taxon>
        <taxon>Actinomycetota</taxon>
        <taxon>Actinomycetes</taxon>
        <taxon>Kitasatosporales</taxon>
        <taxon>Streptomycetaceae</taxon>
        <taxon>Streptomyces</taxon>
        <taxon>Streptomyces aurantiacus group</taxon>
    </lineage>
</organism>
<evidence type="ECO:0000259" key="2">
    <source>
        <dbReference type="PROSITE" id="PS51186"/>
    </source>
</evidence>
<feature type="compositionally biased region" description="Basic and acidic residues" evidence="1">
    <location>
        <begin position="1"/>
        <end position="21"/>
    </location>
</feature>
<evidence type="ECO:0000256" key="1">
    <source>
        <dbReference type="SAM" id="MobiDB-lite"/>
    </source>
</evidence>
<keyword evidence="4" id="KW-1185">Reference proteome</keyword>
<reference evidence="3 4" key="1">
    <citation type="journal article" date="2011" name="J. Bacteriol.">
        <title>Draft genome sequence of the marine bacterium Streptomyces griseoaurantiacus M045, which produces novel manumycin-type antibiotics with a pABA core component.</title>
        <authorList>
            <person name="Li F."/>
            <person name="Jiang P."/>
            <person name="Zheng H."/>
            <person name="Wang S."/>
            <person name="Zhao G."/>
            <person name="Qin S."/>
            <person name="Liu Z."/>
        </authorList>
    </citation>
    <scope>NUCLEOTIDE SEQUENCE [LARGE SCALE GENOMIC DNA]</scope>
    <source>
        <strain evidence="3 4">M045</strain>
    </source>
</reference>
<feature type="domain" description="N-acetyltransferase" evidence="2">
    <location>
        <begin position="50"/>
        <end position="209"/>
    </location>
</feature>
<dbReference type="GO" id="GO:0005737">
    <property type="term" value="C:cytoplasm"/>
    <property type="evidence" value="ECO:0007669"/>
    <property type="project" value="TreeGrafter"/>
</dbReference>
<dbReference type="GO" id="GO:1990189">
    <property type="term" value="F:protein N-terminal-serine acetyltransferase activity"/>
    <property type="evidence" value="ECO:0007669"/>
    <property type="project" value="TreeGrafter"/>
</dbReference>
<dbReference type="SUPFAM" id="SSF55729">
    <property type="entry name" value="Acyl-CoA N-acyltransferases (Nat)"/>
    <property type="match status" value="1"/>
</dbReference>
<dbReference type="PROSITE" id="PS51186">
    <property type="entry name" value="GNAT"/>
    <property type="match status" value="1"/>
</dbReference>
<proteinExistence type="predicted"/>
<dbReference type="STRING" id="996637.SGM_6200"/>
<dbReference type="PANTHER" id="PTHR43441:SF10">
    <property type="entry name" value="ACETYLTRANSFERASE"/>
    <property type="match status" value="1"/>
</dbReference>
<dbReference type="GO" id="GO:0008999">
    <property type="term" value="F:protein-N-terminal-alanine acetyltransferase activity"/>
    <property type="evidence" value="ECO:0007669"/>
    <property type="project" value="TreeGrafter"/>
</dbReference>
<sequence length="223" mass="24233">MEGRRRDHDPQHRRAPADARRGLRRSSNDNASMTNSPPWPLAVPLEGPRLLLEPLRVTHAEEAVVFLGDARLHTYIGGEPPSRGEVEERYRRQSAGHSPDGSQGWLNWMLRARAGGRLVGTVQATLTRPRPGLLRAELAWVVGHDFQGRGYAKEGAAVMAHWLRDQGVSAFAAHVHPHHHASAAVAKALALHPTGTLHEGEQLWTDAVPPAPVTGETPPSGAS</sequence>
<dbReference type="Gene3D" id="3.40.630.30">
    <property type="match status" value="1"/>
</dbReference>
<keyword evidence="3" id="KW-0808">Transferase</keyword>
<dbReference type="Pfam" id="PF13302">
    <property type="entry name" value="Acetyltransf_3"/>
    <property type="match status" value="1"/>
</dbReference>
<dbReference type="InterPro" id="IPR000182">
    <property type="entry name" value="GNAT_dom"/>
</dbReference>
<gene>
    <name evidence="3" type="ORF">SGM_6200</name>
</gene>
<dbReference type="PANTHER" id="PTHR43441">
    <property type="entry name" value="RIBOSOMAL-PROTEIN-SERINE ACETYLTRANSFERASE"/>
    <property type="match status" value="1"/>
</dbReference>
<dbReference type="eggNOG" id="COG1670">
    <property type="taxonomic scope" value="Bacteria"/>
</dbReference>
<feature type="region of interest" description="Disordered" evidence="1">
    <location>
        <begin position="1"/>
        <end position="42"/>
    </location>
</feature>
<feature type="region of interest" description="Disordered" evidence="1">
    <location>
        <begin position="77"/>
        <end position="100"/>
    </location>
</feature>
<dbReference type="AlphaFoldDB" id="F3NST6"/>
<name>F3NST6_9ACTN</name>
<dbReference type="Proteomes" id="UP000003022">
    <property type="component" value="Unassembled WGS sequence"/>
</dbReference>
<dbReference type="InterPro" id="IPR051908">
    <property type="entry name" value="Ribosomal_N-acetyltransferase"/>
</dbReference>
<protein>
    <submittedName>
        <fullName evidence="3">Acetyltransferase</fullName>
    </submittedName>
</protein>